<feature type="transmembrane region" description="Helical" evidence="7">
    <location>
        <begin position="213"/>
        <end position="233"/>
    </location>
</feature>
<comment type="similarity">
    <text evidence="5">Belongs to the SAT4 family.</text>
</comment>
<evidence type="ECO:0000313" key="9">
    <source>
        <dbReference type="EMBL" id="KAF2109445.1"/>
    </source>
</evidence>
<comment type="subcellular location">
    <subcellularLocation>
        <location evidence="1">Membrane</location>
        <topology evidence="1">Multi-pass membrane protein</topology>
    </subcellularLocation>
</comment>
<keyword evidence="4 7" id="KW-0472">Membrane</keyword>
<organism evidence="9 10">
    <name type="scientific">Lophiotrema nucula</name>
    <dbReference type="NCBI Taxonomy" id="690887"/>
    <lineage>
        <taxon>Eukaryota</taxon>
        <taxon>Fungi</taxon>
        <taxon>Dikarya</taxon>
        <taxon>Ascomycota</taxon>
        <taxon>Pezizomycotina</taxon>
        <taxon>Dothideomycetes</taxon>
        <taxon>Pleosporomycetidae</taxon>
        <taxon>Pleosporales</taxon>
        <taxon>Lophiotremataceae</taxon>
        <taxon>Lophiotrema</taxon>
    </lineage>
</organism>
<sequence>MSSPWGPPPPGLDITENQNANIIGSVAVVMVIGLSAVALRIFARLSRTGPGLGVDDYVILGAAVLAIGNAACCLSSIQYGGGKHLWVVTLEGFTKLYQTTYAFVIIYINSITLTKTSIMLYYRRIFGTSIVWWIVFCFTIGHGLEVTITWLAGCRPISFYWRQYTDPTAVGSCINASVFYFVNGIIGMLIDVSILLVPIPTVYKLQMPPGQKFFVCGILLLGSFVCVASVVRIVMMDKLVKAHDFTWAMCQVFIWSCVEPFIGILCACLPTFAPLVRRWHATRTAQHSKPSKYYDHSGSNSNNKEWSRIHESATENSVELGSTVTTAAGGKTKGHTGPDPHDIMVTKHFSLSRSP</sequence>
<keyword evidence="10" id="KW-1185">Reference proteome</keyword>
<feature type="transmembrane region" description="Helical" evidence="7">
    <location>
        <begin position="57"/>
        <end position="79"/>
    </location>
</feature>
<feature type="transmembrane region" description="Helical" evidence="7">
    <location>
        <begin position="178"/>
        <end position="201"/>
    </location>
</feature>
<protein>
    <recommendedName>
        <fullName evidence="8">Rhodopsin domain-containing protein</fullName>
    </recommendedName>
</protein>
<proteinExistence type="inferred from homology"/>
<feature type="compositionally biased region" description="Basic and acidic residues" evidence="6">
    <location>
        <begin position="336"/>
        <end position="345"/>
    </location>
</feature>
<dbReference type="PANTHER" id="PTHR33048:SF163">
    <property type="entry name" value="INTEGRAL MEMBRANE PROTEIN (AFU_ORTHOLOGUE AFUA_8G05510)"/>
    <property type="match status" value="1"/>
</dbReference>
<reference evidence="9" key="1">
    <citation type="journal article" date="2020" name="Stud. Mycol.">
        <title>101 Dothideomycetes genomes: a test case for predicting lifestyles and emergence of pathogens.</title>
        <authorList>
            <person name="Haridas S."/>
            <person name="Albert R."/>
            <person name="Binder M."/>
            <person name="Bloem J."/>
            <person name="Labutti K."/>
            <person name="Salamov A."/>
            <person name="Andreopoulos B."/>
            <person name="Baker S."/>
            <person name="Barry K."/>
            <person name="Bills G."/>
            <person name="Bluhm B."/>
            <person name="Cannon C."/>
            <person name="Castanera R."/>
            <person name="Culley D."/>
            <person name="Daum C."/>
            <person name="Ezra D."/>
            <person name="Gonzalez J."/>
            <person name="Henrissat B."/>
            <person name="Kuo A."/>
            <person name="Liang C."/>
            <person name="Lipzen A."/>
            <person name="Lutzoni F."/>
            <person name="Magnuson J."/>
            <person name="Mondo S."/>
            <person name="Nolan M."/>
            <person name="Ohm R."/>
            <person name="Pangilinan J."/>
            <person name="Park H.-J."/>
            <person name="Ramirez L."/>
            <person name="Alfaro M."/>
            <person name="Sun H."/>
            <person name="Tritt A."/>
            <person name="Yoshinaga Y."/>
            <person name="Zwiers L.-H."/>
            <person name="Turgeon B."/>
            <person name="Goodwin S."/>
            <person name="Spatafora J."/>
            <person name="Crous P."/>
            <person name="Grigoriev I."/>
        </authorList>
    </citation>
    <scope>NUCLEOTIDE SEQUENCE</scope>
    <source>
        <strain evidence="9">CBS 627.86</strain>
    </source>
</reference>
<evidence type="ECO:0000256" key="5">
    <source>
        <dbReference type="ARBA" id="ARBA00038359"/>
    </source>
</evidence>
<dbReference type="AlphaFoldDB" id="A0A6A5YQQ0"/>
<evidence type="ECO:0000256" key="4">
    <source>
        <dbReference type="ARBA" id="ARBA00023136"/>
    </source>
</evidence>
<dbReference type="GO" id="GO:0016020">
    <property type="term" value="C:membrane"/>
    <property type="evidence" value="ECO:0007669"/>
    <property type="project" value="UniProtKB-SubCell"/>
</dbReference>
<evidence type="ECO:0000256" key="1">
    <source>
        <dbReference type="ARBA" id="ARBA00004141"/>
    </source>
</evidence>
<feature type="region of interest" description="Disordered" evidence="6">
    <location>
        <begin position="326"/>
        <end position="355"/>
    </location>
</feature>
<dbReference type="OrthoDB" id="5429740at2759"/>
<evidence type="ECO:0000256" key="3">
    <source>
        <dbReference type="ARBA" id="ARBA00022989"/>
    </source>
</evidence>
<feature type="transmembrane region" description="Helical" evidence="7">
    <location>
        <begin position="130"/>
        <end position="152"/>
    </location>
</feature>
<evidence type="ECO:0000259" key="8">
    <source>
        <dbReference type="Pfam" id="PF20684"/>
    </source>
</evidence>
<keyword evidence="3 7" id="KW-1133">Transmembrane helix</keyword>
<dbReference type="EMBL" id="ML977342">
    <property type="protein sequence ID" value="KAF2109445.1"/>
    <property type="molecule type" value="Genomic_DNA"/>
</dbReference>
<feature type="transmembrane region" description="Helical" evidence="7">
    <location>
        <begin position="253"/>
        <end position="276"/>
    </location>
</feature>
<dbReference type="Pfam" id="PF20684">
    <property type="entry name" value="Fung_rhodopsin"/>
    <property type="match status" value="1"/>
</dbReference>
<dbReference type="InterPro" id="IPR049326">
    <property type="entry name" value="Rhodopsin_dom_fungi"/>
</dbReference>
<evidence type="ECO:0000256" key="6">
    <source>
        <dbReference type="SAM" id="MobiDB-lite"/>
    </source>
</evidence>
<gene>
    <name evidence="9" type="ORF">BDV96DRAFT_554693</name>
</gene>
<keyword evidence="2 7" id="KW-0812">Transmembrane</keyword>
<evidence type="ECO:0000256" key="7">
    <source>
        <dbReference type="SAM" id="Phobius"/>
    </source>
</evidence>
<dbReference type="Proteomes" id="UP000799770">
    <property type="component" value="Unassembled WGS sequence"/>
</dbReference>
<evidence type="ECO:0000256" key="2">
    <source>
        <dbReference type="ARBA" id="ARBA00022692"/>
    </source>
</evidence>
<feature type="transmembrane region" description="Helical" evidence="7">
    <location>
        <begin position="99"/>
        <end position="118"/>
    </location>
</feature>
<accession>A0A6A5YQQ0</accession>
<name>A0A6A5YQQ0_9PLEO</name>
<dbReference type="InterPro" id="IPR052337">
    <property type="entry name" value="SAT4-like"/>
</dbReference>
<evidence type="ECO:0000313" key="10">
    <source>
        <dbReference type="Proteomes" id="UP000799770"/>
    </source>
</evidence>
<dbReference type="PANTHER" id="PTHR33048">
    <property type="entry name" value="PTH11-LIKE INTEGRAL MEMBRANE PROTEIN (AFU_ORTHOLOGUE AFUA_5G11245)"/>
    <property type="match status" value="1"/>
</dbReference>
<feature type="domain" description="Rhodopsin" evidence="8">
    <location>
        <begin position="39"/>
        <end position="278"/>
    </location>
</feature>
<feature type="transmembrane region" description="Helical" evidence="7">
    <location>
        <begin position="20"/>
        <end position="45"/>
    </location>
</feature>